<dbReference type="EMBL" id="CALNXK010000040">
    <property type="protein sequence ID" value="CAH3124891.1"/>
    <property type="molecule type" value="Genomic_DNA"/>
</dbReference>
<evidence type="ECO:0000256" key="1">
    <source>
        <dbReference type="SAM" id="MobiDB-lite"/>
    </source>
</evidence>
<name>A0ABN8NXL2_9CNID</name>
<reference evidence="2 3" key="1">
    <citation type="submission" date="2022-05" db="EMBL/GenBank/DDBJ databases">
        <authorList>
            <consortium name="Genoscope - CEA"/>
            <person name="William W."/>
        </authorList>
    </citation>
    <scope>NUCLEOTIDE SEQUENCE [LARGE SCALE GENOMIC DNA]</scope>
</reference>
<accession>A0ABN8NXL2</accession>
<proteinExistence type="predicted"/>
<evidence type="ECO:0000313" key="2">
    <source>
        <dbReference type="EMBL" id="CAH3124891.1"/>
    </source>
</evidence>
<protein>
    <submittedName>
        <fullName evidence="2">Uncharacterized protein</fullName>
    </submittedName>
</protein>
<dbReference type="Proteomes" id="UP001159405">
    <property type="component" value="Unassembled WGS sequence"/>
</dbReference>
<feature type="compositionally biased region" description="Polar residues" evidence="1">
    <location>
        <begin position="107"/>
        <end position="116"/>
    </location>
</feature>
<sequence length="247" mass="27554">MGSVPQTGSDVFDTVVGTAAEAFVEHGLPWLGRKTVEMGRYGASEALRNKKLERKAVNYGISKLTPFIQDSVGSAMEQLSTKVRPKKKYRTDRKDLDGRSGKGITPMTASGISPRTTGKGINIRKAILKVAPKKGFVLPGHKYTRPGNPLDSQLKYKPQTGEILEIYEQPTGRTDAVSVQYDVYYSVCANKPKEEQVECKNEADRNMIKALDVIPWKKRQWGHAMARTMINTKQKLGMGLQKNARRR</sequence>
<evidence type="ECO:0000313" key="3">
    <source>
        <dbReference type="Proteomes" id="UP001159405"/>
    </source>
</evidence>
<organism evidence="2 3">
    <name type="scientific">Porites lobata</name>
    <dbReference type="NCBI Taxonomy" id="104759"/>
    <lineage>
        <taxon>Eukaryota</taxon>
        <taxon>Metazoa</taxon>
        <taxon>Cnidaria</taxon>
        <taxon>Anthozoa</taxon>
        <taxon>Hexacorallia</taxon>
        <taxon>Scleractinia</taxon>
        <taxon>Fungiina</taxon>
        <taxon>Poritidae</taxon>
        <taxon>Porites</taxon>
    </lineage>
</organism>
<gene>
    <name evidence="2" type="ORF">PLOB_00031456</name>
</gene>
<feature type="region of interest" description="Disordered" evidence="1">
    <location>
        <begin position="82"/>
        <end position="116"/>
    </location>
</feature>
<comment type="caution">
    <text evidence="2">The sequence shown here is derived from an EMBL/GenBank/DDBJ whole genome shotgun (WGS) entry which is preliminary data.</text>
</comment>
<keyword evidence="3" id="KW-1185">Reference proteome</keyword>